<reference evidence="2 3" key="1">
    <citation type="journal article" date="2018" name="Sci. Data">
        <title>The draft genome sequence of cork oak.</title>
        <authorList>
            <person name="Ramos A.M."/>
            <person name="Usie A."/>
            <person name="Barbosa P."/>
            <person name="Barros P.M."/>
            <person name="Capote T."/>
            <person name="Chaves I."/>
            <person name="Simoes F."/>
            <person name="Abreu I."/>
            <person name="Carrasquinho I."/>
            <person name="Faro C."/>
            <person name="Guimaraes J.B."/>
            <person name="Mendonca D."/>
            <person name="Nobrega F."/>
            <person name="Rodrigues L."/>
            <person name="Saibo N.J.M."/>
            <person name="Varela M.C."/>
            <person name="Egas C."/>
            <person name="Matos J."/>
            <person name="Miguel C.M."/>
            <person name="Oliveira M.M."/>
            <person name="Ricardo C.P."/>
            <person name="Goncalves S."/>
        </authorList>
    </citation>
    <scope>NUCLEOTIDE SEQUENCE [LARGE SCALE GENOMIC DNA]</scope>
    <source>
        <strain evidence="3">cv. HL8</strain>
    </source>
</reference>
<proteinExistence type="predicted"/>
<dbReference type="InterPro" id="IPR008930">
    <property type="entry name" value="Terpenoid_cyclase/PrenylTrfase"/>
</dbReference>
<keyword evidence="1" id="KW-0413">Isomerase</keyword>
<dbReference type="Proteomes" id="UP000237347">
    <property type="component" value="Unassembled WGS sequence"/>
</dbReference>
<comment type="caution">
    <text evidence="2">The sequence shown here is derived from an EMBL/GenBank/DDBJ whole genome shotgun (WGS) entry which is preliminary data.</text>
</comment>
<evidence type="ECO:0000313" key="2">
    <source>
        <dbReference type="EMBL" id="KAK7859874.1"/>
    </source>
</evidence>
<dbReference type="InterPro" id="IPR018333">
    <property type="entry name" value="Squalene_cyclase"/>
</dbReference>
<dbReference type="AlphaFoldDB" id="A0AAW0M9R2"/>
<dbReference type="EMBL" id="PKMF04000010">
    <property type="protein sequence ID" value="KAK7859874.1"/>
    <property type="molecule type" value="Genomic_DNA"/>
</dbReference>
<keyword evidence="3" id="KW-1185">Reference proteome</keyword>
<dbReference type="GO" id="GO:0042300">
    <property type="term" value="F:beta-amyrin synthase activity"/>
    <property type="evidence" value="ECO:0007669"/>
    <property type="project" value="TreeGrafter"/>
</dbReference>
<dbReference type="PANTHER" id="PTHR11764:SF58">
    <property type="entry name" value="BETA-AMYRIN SYNTHASE-RELATED"/>
    <property type="match status" value="1"/>
</dbReference>
<dbReference type="SUPFAM" id="SSF48239">
    <property type="entry name" value="Terpenoid cyclases/Protein prenyltransferases"/>
    <property type="match status" value="1"/>
</dbReference>
<accession>A0AAW0M9R2</accession>
<dbReference type="GO" id="GO:0005811">
    <property type="term" value="C:lipid droplet"/>
    <property type="evidence" value="ECO:0007669"/>
    <property type="project" value="InterPro"/>
</dbReference>
<dbReference type="PANTHER" id="PTHR11764">
    <property type="entry name" value="TERPENE CYCLASE/MUTASE FAMILY MEMBER"/>
    <property type="match status" value="1"/>
</dbReference>
<name>A0AAW0M9R2_QUESU</name>
<organism evidence="2 3">
    <name type="scientific">Quercus suber</name>
    <name type="common">Cork oak</name>
    <dbReference type="NCBI Taxonomy" id="58331"/>
    <lineage>
        <taxon>Eukaryota</taxon>
        <taxon>Viridiplantae</taxon>
        <taxon>Streptophyta</taxon>
        <taxon>Embryophyta</taxon>
        <taxon>Tracheophyta</taxon>
        <taxon>Spermatophyta</taxon>
        <taxon>Magnoliopsida</taxon>
        <taxon>eudicotyledons</taxon>
        <taxon>Gunneridae</taxon>
        <taxon>Pentapetalae</taxon>
        <taxon>rosids</taxon>
        <taxon>fabids</taxon>
        <taxon>Fagales</taxon>
        <taxon>Fagaceae</taxon>
        <taxon>Quercus</taxon>
    </lineage>
</organism>
<gene>
    <name evidence="2" type="primary">M1_4</name>
    <name evidence="2" type="ORF">CFP56_002129</name>
</gene>
<sequence>MWKLKIAEGGNDPYIFSTNNFVGRQIWEFDPEAGSPEERAEVEEARQNFYKNRYQIKPSGDLLWRMQVPLNLYCLPFLCPYYSPSEKQHRWGGMDRFNVTGESN</sequence>
<dbReference type="GO" id="GO:0016104">
    <property type="term" value="P:triterpenoid biosynthetic process"/>
    <property type="evidence" value="ECO:0007669"/>
    <property type="project" value="InterPro"/>
</dbReference>
<protein>
    <submittedName>
        <fullName evidence="2">Germanicol synthase</fullName>
    </submittedName>
</protein>
<evidence type="ECO:0000256" key="1">
    <source>
        <dbReference type="ARBA" id="ARBA00023235"/>
    </source>
</evidence>
<evidence type="ECO:0000313" key="3">
    <source>
        <dbReference type="Proteomes" id="UP000237347"/>
    </source>
</evidence>